<feature type="domain" description="Retrovirus-related Pol polyprotein from transposon TNT 1-94-like beta-barrel" evidence="1">
    <location>
        <begin position="1"/>
        <end position="56"/>
    </location>
</feature>
<accession>A0A151T8J7</accession>
<keyword evidence="3" id="KW-1185">Reference proteome</keyword>
<dbReference type="EMBL" id="CM003609">
    <property type="protein sequence ID" value="KYP63334.1"/>
    <property type="molecule type" value="Genomic_DNA"/>
</dbReference>
<sequence>FTTYSRVLDKQIIIVANGDHVPNVGSSNIQLQSSLSIYNVLHVPKLVNNLIFMHRLT</sequence>
<organism evidence="2 3">
    <name type="scientific">Cajanus cajan</name>
    <name type="common">Pigeon pea</name>
    <name type="synonym">Cajanus indicus</name>
    <dbReference type="NCBI Taxonomy" id="3821"/>
    <lineage>
        <taxon>Eukaryota</taxon>
        <taxon>Viridiplantae</taxon>
        <taxon>Streptophyta</taxon>
        <taxon>Embryophyta</taxon>
        <taxon>Tracheophyta</taxon>
        <taxon>Spermatophyta</taxon>
        <taxon>Magnoliopsida</taxon>
        <taxon>eudicotyledons</taxon>
        <taxon>Gunneridae</taxon>
        <taxon>Pentapetalae</taxon>
        <taxon>rosids</taxon>
        <taxon>fabids</taxon>
        <taxon>Fabales</taxon>
        <taxon>Fabaceae</taxon>
        <taxon>Papilionoideae</taxon>
        <taxon>50 kb inversion clade</taxon>
        <taxon>NPAAA clade</taxon>
        <taxon>indigoferoid/millettioid clade</taxon>
        <taxon>Phaseoleae</taxon>
        <taxon>Cajanus</taxon>
    </lineage>
</organism>
<name>A0A151T8J7_CAJCA</name>
<protein>
    <recommendedName>
        <fullName evidence="1">Retrovirus-related Pol polyprotein from transposon TNT 1-94-like beta-barrel domain-containing protein</fullName>
    </recommendedName>
</protein>
<proteinExistence type="predicted"/>
<reference evidence="2 3" key="1">
    <citation type="journal article" date="2012" name="Nat. Biotechnol.">
        <title>Draft genome sequence of pigeonpea (Cajanus cajan), an orphan legume crop of resource-poor farmers.</title>
        <authorList>
            <person name="Varshney R.K."/>
            <person name="Chen W."/>
            <person name="Li Y."/>
            <person name="Bharti A.K."/>
            <person name="Saxena R.K."/>
            <person name="Schlueter J.A."/>
            <person name="Donoghue M.T."/>
            <person name="Azam S."/>
            <person name="Fan G."/>
            <person name="Whaley A.M."/>
            <person name="Farmer A.D."/>
            <person name="Sheridan J."/>
            <person name="Iwata A."/>
            <person name="Tuteja R."/>
            <person name="Penmetsa R.V."/>
            <person name="Wu W."/>
            <person name="Upadhyaya H.D."/>
            <person name="Yang S.P."/>
            <person name="Shah T."/>
            <person name="Saxena K.B."/>
            <person name="Michael T."/>
            <person name="McCombie W.R."/>
            <person name="Yang B."/>
            <person name="Zhang G."/>
            <person name="Yang H."/>
            <person name="Wang J."/>
            <person name="Spillane C."/>
            <person name="Cook D.R."/>
            <person name="May G.D."/>
            <person name="Xu X."/>
            <person name="Jackson S.A."/>
        </authorList>
    </citation>
    <scope>NUCLEOTIDE SEQUENCE [LARGE SCALE GENOMIC DNA]</scope>
    <source>
        <strain evidence="3">cv. Asha</strain>
    </source>
</reference>
<dbReference type="Pfam" id="PF22936">
    <property type="entry name" value="Pol_BBD"/>
    <property type="match status" value="1"/>
</dbReference>
<feature type="non-terminal residue" evidence="2">
    <location>
        <position position="1"/>
    </location>
</feature>
<gene>
    <name evidence="2" type="ORF">KK1_017903</name>
</gene>
<evidence type="ECO:0000313" key="2">
    <source>
        <dbReference type="EMBL" id="KYP63334.1"/>
    </source>
</evidence>
<dbReference type="Proteomes" id="UP000075243">
    <property type="component" value="Chromosome 7"/>
</dbReference>
<dbReference type="Gramene" id="C.cajan_17390.t">
    <property type="protein sequence ID" value="C.cajan_17390.t.cds1"/>
    <property type="gene ID" value="C.cajan_17390"/>
</dbReference>
<evidence type="ECO:0000259" key="1">
    <source>
        <dbReference type="Pfam" id="PF22936"/>
    </source>
</evidence>
<dbReference type="AlphaFoldDB" id="A0A151T8J7"/>
<dbReference type="InterPro" id="IPR054722">
    <property type="entry name" value="PolX-like_BBD"/>
</dbReference>
<evidence type="ECO:0000313" key="3">
    <source>
        <dbReference type="Proteomes" id="UP000075243"/>
    </source>
</evidence>